<evidence type="ECO:0000313" key="3">
    <source>
        <dbReference type="Proteomes" id="UP000054107"/>
    </source>
</evidence>
<accession>A0A0B7N9V9</accession>
<evidence type="ECO:0000256" key="1">
    <source>
        <dbReference type="SAM" id="MobiDB-lite"/>
    </source>
</evidence>
<proteinExistence type="predicted"/>
<evidence type="ECO:0000313" key="2">
    <source>
        <dbReference type="EMBL" id="CEP14234.1"/>
    </source>
</evidence>
<keyword evidence="3" id="KW-1185">Reference proteome</keyword>
<dbReference type="Proteomes" id="UP000054107">
    <property type="component" value="Unassembled WGS sequence"/>
</dbReference>
<dbReference type="AlphaFoldDB" id="A0A0B7N9V9"/>
<feature type="region of interest" description="Disordered" evidence="1">
    <location>
        <begin position="131"/>
        <end position="152"/>
    </location>
</feature>
<name>A0A0B7N9V9_9FUNG</name>
<reference evidence="2 3" key="1">
    <citation type="submission" date="2014-09" db="EMBL/GenBank/DDBJ databases">
        <authorList>
            <person name="Ellenberger Sabrina"/>
        </authorList>
    </citation>
    <scope>NUCLEOTIDE SEQUENCE [LARGE SCALE GENOMIC DNA]</scope>
    <source>
        <strain evidence="2 3">CBS 412.66</strain>
    </source>
</reference>
<gene>
    <name evidence="2" type="primary">PARPA_08402.1 scaffold 32947</name>
</gene>
<feature type="compositionally biased region" description="Basic and acidic residues" evidence="1">
    <location>
        <begin position="133"/>
        <end position="142"/>
    </location>
</feature>
<sequence length="603" mass="68968">MSMNPFDEHKTNLKNYDFWASIEEEEFDVTKYDEFLCKQKVINKQTCHDYLTKDIQYILEHFSENAKLLYHVKSLQTKLKNARKNESNMAFWSDIAPRLMRVNYEKPAAEAELMVAGIRKAADLIDASTSSKRKIEPPMETRNKKKQKAKASQDMERVEYDGIYVGENDTSVGTIIKRAALQYLHESKTRKLSARERKIMTNGLSSVLDLVDHSSSSQKSLFSNEAWTQITSQFESELSLELLPMSRILTSSWLIISTAVVSSNNITLGLDYIYRIYSKQNNQNRNYLKLFEHVYVLILNLIETYPHLLKNNGARNSDYSESDVLRIVWSPIFELLFPPNQHNLIVKTGETISVMSQEHKQDTYSDSSNVVAFKIDIRVIFKKHGKEIDVVCGEVAKNDEDSKVITDEGKLSRETKDAVDSILTLVETAAQAFSAQISGSTCLIATQQLIGNGLYVYHPAYSFSLPSCIEELGSFKSSMQKLLSFQQHVITIANILEKAGTKKYLLNKQFGKHDEAYKDDEATSILNWRRDTFYTPPRNKEARVPLLLFGLPSSGLVSRLLKTKYSEGEEGVVYDQFGWGKKNDKWHNKVTNETQDECPYSEE</sequence>
<dbReference type="EMBL" id="LN731097">
    <property type="protein sequence ID" value="CEP14234.1"/>
    <property type="molecule type" value="Genomic_DNA"/>
</dbReference>
<organism evidence="2 3">
    <name type="scientific">Parasitella parasitica</name>
    <dbReference type="NCBI Taxonomy" id="35722"/>
    <lineage>
        <taxon>Eukaryota</taxon>
        <taxon>Fungi</taxon>
        <taxon>Fungi incertae sedis</taxon>
        <taxon>Mucoromycota</taxon>
        <taxon>Mucoromycotina</taxon>
        <taxon>Mucoromycetes</taxon>
        <taxon>Mucorales</taxon>
        <taxon>Mucorineae</taxon>
        <taxon>Mucoraceae</taxon>
        <taxon>Parasitella</taxon>
    </lineage>
</organism>
<dbReference type="OrthoDB" id="2242533at2759"/>
<protein>
    <submittedName>
        <fullName evidence="2">Uncharacterized protein</fullName>
    </submittedName>
</protein>